<accession>A0A1I1MTL0</accession>
<proteinExistence type="predicted"/>
<dbReference type="OrthoDB" id="5901311at2"/>
<organism evidence="1 2">
    <name type="scientific">Kushneria avicenniae</name>
    <dbReference type="NCBI Taxonomy" id="402385"/>
    <lineage>
        <taxon>Bacteria</taxon>
        <taxon>Pseudomonadati</taxon>
        <taxon>Pseudomonadota</taxon>
        <taxon>Gammaproteobacteria</taxon>
        <taxon>Oceanospirillales</taxon>
        <taxon>Halomonadaceae</taxon>
        <taxon>Kushneria</taxon>
    </lineage>
</organism>
<dbReference type="AlphaFoldDB" id="A0A1I1MTL0"/>
<evidence type="ECO:0000313" key="1">
    <source>
        <dbReference type="EMBL" id="SFC85923.1"/>
    </source>
</evidence>
<dbReference type="RefSeq" id="WP_090135677.1">
    <property type="nucleotide sequence ID" value="NZ_FOLY01000007.1"/>
</dbReference>
<dbReference type="Proteomes" id="UP000199046">
    <property type="component" value="Unassembled WGS sequence"/>
</dbReference>
<dbReference type="EMBL" id="FOLY01000007">
    <property type="protein sequence ID" value="SFC85923.1"/>
    <property type="molecule type" value="Genomic_DNA"/>
</dbReference>
<sequence>MVLIRYSHHTEDREFVNYTADTDHFDEACKILDRYPWRQEIAIFEELGEGGGLDFVMGNEQGKHAYYQLIPIEEGKGFLFLTVVVKTGLFNLLGRQSLNRDFHLVTIETARFYIKELFEHSVESLYEMHRPFKTF</sequence>
<protein>
    <submittedName>
        <fullName evidence="1">Uncharacterized protein</fullName>
    </submittedName>
</protein>
<keyword evidence="2" id="KW-1185">Reference proteome</keyword>
<name>A0A1I1MTL0_9GAMM</name>
<gene>
    <name evidence="1" type="ORF">SAMN05421848_3018</name>
</gene>
<reference evidence="2" key="1">
    <citation type="submission" date="2016-10" db="EMBL/GenBank/DDBJ databases">
        <authorList>
            <person name="Varghese N."/>
            <person name="Submissions S."/>
        </authorList>
    </citation>
    <scope>NUCLEOTIDE SEQUENCE [LARGE SCALE GENOMIC DNA]</scope>
    <source>
        <strain evidence="2">DSM 23439</strain>
    </source>
</reference>
<evidence type="ECO:0000313" key="2">
    <source>
        <dbReference type="Proteomes" id="UP000199046"/>
    </source>
</evidence>